<dbReference type="Pfam" id="PF21799">
    <property type="entry name" value="MurD-like_N"/>
    <property type="match status" value="1"/>
</dbReference>
<dbReference type="InterPro" id="IPR036615">
    <property type="entry name" value="Mur_ligase_C_dom_sf"/>
</dbReference>
<keyword evidence="4 8" id="KW-0436">Ligase</keyword>
<evidence type="ECO:0000256" key="4">
    <source>
        <dbReference type="ARBA" id="ARBA00022598"/>
    </source>
</evidence>
<evidence type="ECO:0000259" key="7">
    <source>
        <dbReference type="Pfam" id="PF08245"/>
    </source>
</evidence>
<dbReference type="PANTHER" id="PTHR43692:SF1">
    <property type="entry name" value="UDP-N-ACETYLMURAMOYLALANINE--D-GLUTAMATE LIGASE"/>
    <property type="match status" value="1"/>
</dbReference>
<dbReference type="Proteomes" id="UP000823914">
    <property type="component" value="Unassembled WGS sequence"/>
</dbReference>
<comment type="subcellular location">
    <subcellularLocation>
        <location evidence="1">Cytoplasm</location>
    </subcellularLocation>
</comment>
<evidence type="ECO:0000256" key="3">
    <source>
        <dbReference type="ARBA" id="ARBA00022490"/>
    </source>
</evidence>
<dbReference type="Gene3D" id="3.40.1190.10">
    <property type="entry name" value="Mur-like, catalytic domain"/>
    <property type="match status" value="1"/>
</dbReference>
<proteinExistence type="predicted"/>
<protein>
    <submittedName>
        <fullName evidence="8">UDP-N-acetylmuramoyl-L-alanine--D-glutamate ligase</fullName>
        <ecNumber evidence="8">6.3.2.9</ecNumber>
    </submittedName>
</protein>
<reference evidence="8" key="1">
    <citation type="journal article" date="2021" name="PeerJ">
        <title>Extensive microbial diversity within the chicken gut microbiome revealed by metagenomics and culture.</title>
        <authorList>
            <person name="Gilroy R."/>
            <person name="Ravi A."/>
            <person name="Getino M."/>
            <person name="Pursley I."/>
            <person name="Horton D.L."/>
            <person name="Alikhan N.F."/>
            <person name="Baker D."/>
            <person name="Gharbi K."/>
            <person name="Hall N."/>
            <person name="Watson M."/>
            <person name="Adriaenssens E.M."/>
            <person name="Foster-Nyarko E."/>
            <person name="Jarju S."/>
            <person name="Secka A."/>
            <person name="Antonio M."/>
            <person name="Oren A."/>
            <person name="Chaudhuri R.R."/>
            <person name="La Ragione R."/>
            <person name="Hildebrand F."/>
            <person name="Pallen M.J."/>
        </authorList>
    </citation>
    <scope>NUCLEOTIDE SEQUENCE</scope>
    <source>
        <strain evidence="8">Gambia15-2214</strain>
    </source>
</reference>
<gene>
    <name evidence="8" type="primary">murD</name>
    <name evidence="8" type="ORF">IAA16_05600</name>
</gene>
<accession>A0A9E2L2I3</accession>
<evidence type="ECO:0000313" key="9">
    <source>
        <dbReference type="Proteomes" id="UP000823914"/>
    </source>
</evidence>
<evidence type="ECO:0000256" key="5">
    <source>
        <dbReference type="ARBA" id="ARBA00022741"/>
    </source>
</evidence>
<dbReference type="InterPro" id="IPR005762">
    <property type="entry name" value="MurD"/>
</dbReference>
<dbReference type="Gene3D" id="3.40.50.720">
    <property type="entry name" value="NAD(P)-binding Rossmann-like Domain"/>
    <property type="match status" value="1"/>
</dbReference>
<sequence length="488" mass="53957">MEPYTYPADCFFKSLEDIKGKKITIMGLGLNGGGQAAVRFFLKHGAFLTVTDMKTEEELSPTLRALEKDIQKYRDNITFVLGRHDIQDFSQADVVIKNPGVKIQGNKYLAAAKAIETDISVFLKFTQAPIIAVTGSKGKSSTVSAIHYGLQNAGFKTFLGGNITVSPLTFLEETDKNTPVVLELSSWQLADLRGRGLLKPFIALLTLIVPDHQNWYGSMESYVADKKLIYRDQDCRQWTVCGTDYWGSVFASETKAQKLFYDTKPLPPQSYGAFFDGDTGYLFLPSYEKPQPVIESLVVPGKHMRINALNAALVMALMGIGPTKISSILSQWPGLPHRLEFFHKATLHDQQICFYNDSAATVPEATVAAVEAFHSQLHLICGGTDKNLDFLPLASALEKNPPFSVCLLEGTGTDKLIKILKEKNILYYGPFPALQDLLEHLKTSILPSVPEDKKSAPVVFSPGATSFGMFKNEFDRGNTFKAEVLSLF</sequence>
<dbReference type="PANTHER" id="PTHR43692">
    <property type="entry name" value="UDP-N-ACETYLMURAMOYLALANINE--D-GLUTAMATE LIGASE"/>
    <property type="match status" value="1"/>
</dbReference>
<evidence type="ECO:0000256" key="1">
    <source>
        <dbReference type="ARBA" id="ARBA00004496"/>
    </source>
</evidence>
<dbReference type="NCBIfam" id="TIGR01087">
    <property type="entry name" value="murD"/>
    <property type="match status" value="1"/>
</dbReference>
<reference evidence="8" key="2">
    <citation type="submission" date="2021-04" db="EMBL/GenBank/DDBJ databases">
        <authorList>
            <person name="Gilroy R."/>
        </authorList>
    </citation>
    <scope>NUCLEOTIDE SEQUENCE</scope>
    <source>
        <strain evidence="8">Gambia15-2214</strain>
    </source>
</reference>
<comment type="caution">
    <text evidence="8">The sequence shown here is derived from an EMBL/GenBank/DDBJ whole genome shotgun (WGS) entry which is preliminary data.</text>
</comment>
<dbReference type="Gene3D" id="3.90.190.20">
    <property type="entry name" value="Mur ligase, C-terminal domain"/>
    <property type="match status" value="1"/>
</dbReference>
<evidence type="ECO:0000256" key="2">
    <source>
        <dbReference type="ARBA" id="ARBA00004752"/>
    </source>
</evidence>
<dbReference type="EC" id="6.3.2.9" evidence="8"/>
<feature type="domain" description="Mur ligase central" evidence="7">
    <location>
        <begin position="133"/>
        <end position="314"/>
    </location>
</feature>
<dbReference type="Pfam" id="PF08245">
    <property type="entry name" value="Mur_ligase_M"/>
    <property type="match status" value="1"/>
</dbReference>
<name>A0A9E2L2I3_9SPIR</name>
<dbReference type="GO" id="GO:0005524">
    <property type="term" value="F:ATP binding"/>
    <property type="evidence" value="ECO:0007669"/>
    <property type="project" value="UniProtKB-KW"/>
</dbReference>
<dbReference type="GO" id="GO:0008764">
    <property type="term" value="F:UDP-N-acetylmuramoylalanine-D-glutamate ligase activity"/>
    <property type="evidence" value="ECO:0007669"/>
    <property type="project" value="UniProtKB-EC"/>
</dbReference>
<dbReference type="SUPFAM" id="SSF53244">
    <property type="entry name" value="MurD-like peptide ligases, peptide-binding domain"/>
    <property type="match status" value="1"/>
</dbReference>
<dbReference type="InterPro" id="IPR013221">
    <property type="entry name" value="Mur_ligase_cen"/>
</dbReference>
<dbReference type="SUPFAM" id="SSF51984">
    <property type="entry name" value="MurCD N-terminal domain"/>
    <property type="match status" value="1"/>
</dbReference>
<dbReference type="GO" id="GO:0008360">
    <property type="term" value="P:regulation of cell shape"/>
    <property type="evidence" value="ECO:0007669"/>
    <property type="project" value="InterPro"/>
</dbReference>
<dbReference type="GO" id="GO:0005737">
    <property type="term" value="C:cytoplasm"/>
    <property type="evidence" value="ECO:0007669"/>
    <property type="project" value="UniProtKB-SubCell"/>
</dbReference>
<keyword evidence="5" id="KW-0547">Nucleotide-binding</keyword>
<comment type="pathway">
    <text evidence="2">Cell wall biogenesis; peptidoglycan biosynthesis.</text>
</comment>
<evidence type="ECO:0000313" key="8">
    <source>
        <dbReference type="EMBL" id="MBU3850020.1"/>
    </source>
</evidence>
<organism evidence="8 9">
    <name type="scientific">Candidatus Treponema excrementipullorum</name>
    <dbReference type="NCBI Taxonomy" id="2838768"/>
    <lineage>
        <taxon>Bacteria</taxon>
        <taxon>Pseudomonadati</taxon>
        <taxon>Spirochaetota</taxon>
        <taxon>Spirochaetia</taxon>
        <taxon>Spirochaetales</taxon>
        <taxon>Treponemataceae</taxon>
        <taxon>Treponema</taxon>
    </lineage>
</organism>
<dbReference type="GO" id="GO:0051301">
    <property type="term" value="P:cell division"/>
    <property type="evidence" value="ECO:0007669"/>
    <property type="project" value="InterPro"/>
</dbReference>
<dbReference type="EMBL" id="JAHLFV010000131">
    <property type="protein sequence ID" value="MBU3850020.1"/>
    <property type="molecule type" value="Genomic_DNA"/>
</dbReference>
<dbReference type="InterPro" id="IPR036565">
    <property type="entry name" value="Mur-like_cat_sf"/>
</dbReference>
<dbReference type="AlphaFoldDB" id="A0A9E2L2I3"/>
<evidence type="ECO:0000256" key="6">
    <source>
        <dbReference type="ARBA" id="ARBA00022840"/>
    </source>
</evidence>
<dbReference type="SUPFAM" id="SSF53623">
    <property type="entry name" value="MurD-like peptide ligases, catalytic domain"/>
    <property type="match status" value="1"/>
</dbReference>
<keyword evidence="6" id="KW-0067">ATP-binding</keyword>
<keyword evidence="3" id="KW-0963">Cytoplasm</keyword>